<gene>
    <name evidence="1" type="ORF">CLV84_4302</name>
</gene>
<evidence type="ECO:0000313" key="2">
    <source>
        <dbReference type="Proteomes" id="UP000237662"/>
    </source>
</evidence>
<name>A0A2S6HZS6_9BACT</name>
<sequence>MSTPDPDEFDETTRRIAALNDDFRTSFNNASGNHIVATQGIHALPHEDRYAIFDLVRSFDQFAEENDPHGQHDFGRVTHNGQDIFWKIDAYDKSMEHGSPDPSDPSQTTRVMTIMLANEY</sequence>
<reference evidence="1 2" key="1">
    <citation type="submission" date="2018-02" db="EMBL/GenBank/DDBJ databases">
        <title>Genomic Encyclopedia of Archaeal and Bacterial Type Strains, Phase II (KMG-II): from individual species to whole genera.</title>
        <authorList>
            <person name="Goeker M."/>
        </authorList>
    </citation>
    <scope>NUCLEOTIDE SEQUENCE [LARGE SCALE GENOMIC DNA]</scope>
    <source>
        <strain evidence="1 2">DSM 29526</strain>
    </source>
</reference>
<dbReference type="InterPro" id="IPR022243">
    <property type="entry name" value="DUF3768"/>
</dbReference>
<dbReference type="AlphaFoldDB" id="A0A2S6HZS6"/>
<protein>
    <submittedName>
        <fullName evidence="1">Uncharacterized protein DUF3768</fullName>
    </submittedName>
</protein>
<keyword evidence="2" id="KW-1185">Reference proteome</keyword>
<dbReference type="Proteomes" id="UP000237662">
    <property type="component" value="Unassembled WGS sequence"/>
</dbReference>
<comment type="caution">
    <text evidence="1">The sequence shown here is derived from an EMBL/GenBank/DDBJ whole genome shotgun (WGS) entry which is preliminary data.</text>
</comment>
<dbReference type="RefSeq" id="WP_211295320.1">
    <property type="nucleotide sequence ID" value="NZ_PTJC01000010.1"/>
</dbReference>
<dbReference type="EMBL" id="PTJC01000010">
    <property type="protein sequence ID" value="PPK83929.1"/>
    <property type="molecule type" value="Genomic_DNA"/>
</dbReference>
<dbReference type="Pfam" id="PF12599">
    <property type="entry name" value="DUF3768"/>
    <property type="match status" value="1"/>
</dbReference>
<accession>A0A2S6HZS6</accession>
<organism evidence="1 2">
    <name type="scientific">Neolewinella xylanilytica</name>
    <dbReference type="NCBI Taxonomy" id="1514080"/>
    <lineage>
        <taxon>Bacteria</taxon>
        <taxon>Pseudomonadati</taxon>
        <taxon>Bacteroidota</taxon>
        <taxon>Saprospiria</taxon>
        <taxon>Saprospirales</taxon>
        <taxon>Lewinellaceae</taxon>
        <taxon>Neolewinella</taxon>
    </lineage>
</organism>
<proteinExistence type="predicted"/>
<evidence type="ECO:0000313" key="1">
    <source>
        <dbReference type="EMBL" id="PPK83929.1"/>
    </source>
</evidence>